<comment type="cofactor">
    <cofactor evidence="2">
        <name>Mg(2+)</name>
        <dbReference type="ChEBI" id="CHEBI:18420"/>
    </cofactor>
</comment>
<protein>
    <recommendedName>
        <fullName evidence="3">protein-serine/threonine phosphatase</fullName>
        <ecNumber evidence="3">3.1.3.16</ecNumber>
    </recommendedName>
</protein>
<dbReference type="InterPro" id="IPR036457">
    <property type="entry name" value="PPM-type-like_dom_sf"/>
</dbReference>
<sequence length="523" mass="57171">MAPESPVFFSSPLVFSPTSVKTPSSSPRSTPQKLAMVACPSRKAKETTSCPGSDTVLKRKRPPMLDLKLPPVVASWCSTTVKTPEKADEVVEVGEDGLYSVYCKRGRRGPTEDRYVAAVDPDERVRKKAFFGVFDGHGGSKAAEFAAKNLGSNIEAAMEAARSGESVYSVERAIREGYIKTDEDFLKEGSRGGACCVTAFISEGELAVSNAGDCRAVIDVSKSLSLRTLEATIRATGMQIVAPHIRCLRLRSCVYLCTLVDVSSLTEANLEISVMSTEILTDGFPQVIMQKMVEKLQNVETFTFGPNLLKILSVAELYHLPFPSFKVKDLTLETAISQDAIPGLVTVLENSPQLKKLTVQPKLVNGTLLFGDMLNSIRRQLQSFRLWSIAFVRKEGNLCVDAIALSVTRDHRYQSYIARAGPSWLNQLITAEAAAATNPDNSFEMQGSHWSIYGISVVQYMTAAGAIPIAHNSAGPKMDIVLEEDGQRTGFLAETVEEYAEAILDIVKMKETERLKMAAYARK</sequence>
<dbReference type="EMBL" id="QGKY02000089">
    <property type="protein sequence ID" value="KAF2612834.1"/>
    <property type="molecule type" value="Genomic_DNA"/>
</dbReference>
<comment type="caution">
    <text evidence="12">The sequence shown here is derived from an EMBL/GenBank/DDBJ whole genome shotgun (WGS) entry which is preliminary data.</text>
</comment>
<comment type="cofactor">
    <cofactor evidence="1">
        <name>Mn(2+)</name>
        <dbReference type="ChEBI" id="CHEBI:29035"/>
    </cofactor>
</comment>
<keyword evidence="8" id="KW-0464">Manganese</keyword>
<name>A0A8S9LYJ7_BRACR</name>
<dbReference type="EC" id="3.1.3.16" evidence="3"/>
<dbReference type="CDD" id="cd00143">
    <property type="entry name" value="PP2Cc"/>
    <property type="match status" value="1"/>
</dbReference>
<evidence type="ECO:0000256" key="5">
    <source>
        <dbReference type="ARBA" id="ARBA00022801"/>
    </source>
</evidence>
<dbReference type="SUPFAM" id="SSF81606">
    <property type="entry name" value="PP2C-like"/>
    <property type="match status" value="1"/>
</dbReference>
<evidence type="ECO:0000256" key="4">
    <source>
        <dbReference type="ARBA" id="ARBA00022723"/>
    </source>
</evidence>
<keyword evidence="6" id="KW-0460">Magnesium</keyword>
<dbReference type="GO" id="GO:0005789">
    <property type="term" value="C:endoplasmic reticulum membrane"/>
    <property type="evidence" value="ECO:0007669"/>
    <property type="project" value="TreeGrafter"/>
</dbReference>
<dbReference type="InterPro" id="IPR038013">
    <property type="entry name" value="ALG11"/>
</dbReference>
<evidence type="ECO:0000256" key="1">
    <source>
        <dbReference type="ARBA" id="ARBA00001936"/>
    </source>
</evidence>
<evidence type="ECO:0000256" key="6">
    <source>
        <dbReference type="ARBA" id="ARBA00022842"/>
    </source>
</evidence>
<evidence type="ECO:0000256" key="9">
    <source>
        <dbReference type="RuleBase" id="RU003465"/>
    </source>
</evidence>
<keyword evidence="7 9" id="KW-0904">Protein phosphatase</keyword>
<accession>A0A8S9LYJ7</accession>
<keyword evidence="5 9" id="KW-0378">Hydrolase</keyword>
<dbReference type="PANTHER" id="PTHR45919">
    <property type="entry name" value="GDP-MAN:MAN(3)GLCNAC(2)-PP-DOL ALPHA-1,2-MANNOSYLTRANSFERASE"/>
    <property type="match status" value="1"/>
</dbReference>
<feature type="compositionally biased region" description="Low complexity" evidence="10">
    <location>
        <begin position="1"/>
        <end position="31"/>
    </location>
</feature>
<keyword evidence="4" id="KW-0479">Metal-binding</keyword>
<dbReference type="GO" id="GO:0004722">
    <property type="term" value="F:protein serine/threonine phosphatase activity"/>
    <property type="evidence" value="ECO:0007669"/>
    <property type="project" value="UniProtKB-EC"/>
</dbReference>
<evidence type="ECO:0000256" key="10">
    <source>
        <dbReference type="SAM" id="MobiDB-lite"/>
    </source>
</evidence>
<evidence type="ECO:0000256" key="8">
    <source>
        <dbReference type="ARBA" id="ARBA00023211"/>
    </source>
</evidence>
<dbReference type="Pfam" id="PF00481">
    <property type="entry name" value="PP2C"/>
    <property type="match status" value="1"/>
</dbReference>
<feature type="region of interest" description="Disordered" evidence="10">
    <location>
        <begin position="1"/>
        <end position="33"/>
    </location>
</feature>
<reference evidence="12" key="1">
    <citation type="submission" date="2019-12" db="EMBL/GenBank/DDBJ databases">
        <title>Genome sequencing and annotation of Brassica cretica.</title>
        <authorList>
            <person name="Studholme D.J."/>
            <person name="Sarris P.F."/>
        </authorList>
    </citation>
    <scope>NUCLEOTIDE SEQUENCE</scope>
    <source>
        <strain evidence="12">PFS-102/07</strain>
        <tissue evidence="12">Leaf</tissue>
    </source>
</reference>
<dbReference type="PROSITE" id="PS51746">
    <property type="entry name" value="PPM_2"/>
    <property type="match status" value="1"/>
</dbReference>
<dbReference type="GO" id="GO:0046872">
    <property type="term" value="F:metal ion binding"/>
    <property type="evidence" value="ECO:0007669"/>
    <property type="project" value="UniProtKB-KW"/>
</dbReference>
<dbReference type="PANTHER" id="PTHR45919:SF1">
    <property type="entry name" value="GDP-MAN:MAN(3)GLCNAC(2)-PP-DOL ALPHA-1,2-MANNOSYLTRANSFERASE"/>
    <property type="match status" value="1"/>
</dbReference>
<evidence type="ECO:0000313" key="12">
    <source>
        <dbReference type="EMBL" id="KAF2612834.1"/>
    </source>
</evidence>
<proteinExistence type="inferred from homology"/>
<dbReference type="Gene3D" id="3.60.40.10">
    <property type="entry name" value="PPM-type phosphatase domain"/>
    <property type="match status" value="1"/>
</dbReference>
<evidence type="ECO:0000259" key="11">
    <source>
        <dbReference type="PROSITE" id="PS51746"/>
    </source>
</evidence>
<feature type="domain" description="PPM-type phosphatase" evidence="11">
    <location>
        <begin position="98"/>
        <end position="523"/>
    </location>
</feature>
<dbReference type="InterPro" id="IPR000222">
    <property type="entry name" value="PP2C_BS"/>
</dbReference>
<dbReference type="InterPro" id="IPR001932">
    <property type="entry name" value="PPM-type_phosphatase-like_dom"/>
</dbReference>
<dbReference type="SMART" id="SM00332">
    <property type="entry name" value="PP2Cc"/>
    <property type="match status" value="1"/>
</dbReference>
<evidence type="ECO:0000256" key="7">
    <source>
        <dbReference type="ARBA" id="ARBA00022912"/>
    </source>
</evidence>
<dbReference type="PROSITE" id="PS01032">
    <property type="entry name" value="PPM_1"/>
    <property type="match status" value="1"/>
</dbReference>
<dbReference type="GO" id="GO:0004377">
    <property type="term" value="F:GDP-Man:Man(3)GlcNAc(2)-PP-Dol alpha-1,2-mannosyltransferase activity"/>
    <property type="evidence" value="ECO:0007669"/>
    <property type="project" value="InterPro"/>
</dbReference>
<gene>
    <name evidence="12" type="ORF">F2Q70_00008667</name>
</gene>
<dbReference type="AlphaFoldDB" id="A0A8S9LYJ7"/>
<evidence type="ECO:0000256" key="2">
    <source>
        <dbReference type="ARBA" id="ARBA00001946"/>
    </source>
</evidence>
<organism evidence="12">
    <name type="scientific">Brassica cretica</name>
    <name type="common">Mustard</name>
    <dbReference type="NCBI Taxonomy" id="69181"/>
    <lineage>
        <taxon>Eukaryota</taxon>
        <taxon>Viridiplantae</taxon>
        <taxon>Streptophyta</taxon>
        <taxon>Embryophyta</taxon>
        <taxon>Tracheophyta</taxon>
        <taxon>Spermatophyta</taxon>
        <taxon>Magnoliopsida</taxon>
        <taxon>eudicotyledons</taxon>
        <taxon>Gunneridae</taxon>
        <taxon>Pentapetalae</taxon>
        <taxon>rosids</taxon>
        <taxon>malvids</taxon>
        <taxon>Brassicales</taxon>
        <taxon>Brassicaceae</taxon>
        <taxon>Brassiceae</taxon>
        <taxon>Brassica</taxon>
    </lineage>
</organism>
<dbReference type="Gene3D" id="3.40.50.2000">
    <property type="entry name" value="Glycogen Phosphorylase B"/>
    <property type="match status" value="1"/>
</dbReference>
<comment type="similarity">
    <text evidence="9">Belongs to the PP2C family.</text>
</comment>
<evidence type="ECO:0000256" key="3">
    <source>
        <dbReference type="ARBA" id="ARBA00013081"/>
    </source>
</evidence>
<dbReference type="GO" id="GO:0006487">
    <property type="term" value="P:protein N-linked glycosylation"/>
    <property type="evidence" value="ECO:0007669"/>
    <property type="project" value="TreeGrafter"/>
</dbReference>